<feature type="compositionally biased region" description="Basic and acidic residues" evidence="1">
    <location>
        <begin position="1"/>
        <end position="10"/>
    </location>
</feature>
<dbReference type="AlphaFoldDB" id="A0A6J4MNN9"/>
<name>A0A6J4MNN9_9ACTN</name>
<accession>A0A6J4MNN9</accession>
<feature type="compositionally biased region" description="Basic residues" evidence="1">
    <location>
        <begin position="14"/>
        <end position="24"/>
    </location>
</feature>
<reference evidence="2" key="1">
    <citation type="submission" date="2020-02" db="EMBL/GenBank/DDBJ databases">
        <authorList>
            <person name="Meier V. D."/>
        </authorList>
    </citation>
    <scope>NUCLEOTIDE SEQUENCE</scope>
    <source>
        <strain evidence="2">AVDCRST_MAG16</strain>
    </source>
</reference>
<evidence type="ECO:0000256" key="1">
    <source>
        <dbReference type="SAM" id="MobiDB-lite"/>
    </source>
</evidence>
<feature type="compositionally biased region" description="Low complexity" evidence="1">
    <location>
        <begin position="209"/>
        <end position="223"/>
    </location>
</feature>
<feature type="region of interest" description="Disordered" evidence="1">
    <location>
        <begin position="1"/>
        <end position="323"/>
    </location>
</feature>
<feature type="non-terminal residue" evidence="2">
    <location>
        <position position="1"/>
    </location>
</feature>
<feature type="compositionally biased region" description="Basic and acidic residues" evidence="1">
    <location>
        <begin position="109"/>
        <end position="129"/>
    </location>
</feature>
<feature type="compositionally biased region" description="Basic residues" evidence="1">
    <location>
        <begin position="164"/>
        <end position="187"/>
    </location>
</feature>
<feature type="compositionally biased region" description="Basic and acidic residues" evidence="1">
    <location>
        <begin position="149"/>
        <end position="163"/>
    </location>
</feature>
<proteinExistence type="predicted"/>
<feature type="compositionally biased region" description="Basic and acidic residues" evidence="1">
    <location>
        <begin position="311"/>
        <end position="323"/>
    </location>
</feature>
<organism evidence="2">
    <name type="scientific">uncultured Frankineae bacterium</name>
    <dbReference type="NCBI Taxonomy" id="437475"/>
    <lineage>
        <taxon>Bacteria</taxon>
        <taxon>Bacillati</taxon>
        <taxon>Actinomycetota</taxon>
        <taxon>Actinomycetes</taxon>
        <taxon>Frankiales</taxon>
        <taxon>environmental samples</taxon>
    </lineage>
</organism>
<feature type="compositionally biased region" description="Basic residues" evidence="1">
    <location>
        <begin position="85"/>
        <end position="94"/>
    </location>
</feature>
<protein>
    <submittedName>
        <fullName evidence="2">Pirin</fullName>
    </submittedName>
</protein>
<sequence>ARDHRRHLDPAARPGRRARRRRAPRAAGDDRAAGLRGGGLPGAPGLRRAADQGARPVHHDGPDGRGGVRARRAQGHLVAPAPRVRDRHVHHGRRVPAPGQPRRRRAHPGRRDAVDDRGRRDPAHRDAAGRARRGGRGVPRDPAVGQPARPREDDRAGVPEPRGHRQRAARLRGRRLAAAPHRRRPGRQPRPGRDPDADHDAARQRLARRAAVAAVGPAVQRAGLRPVRHRHGRHRAGAHRDRSDGGVRPWRPHHGGGRRGAGQPAPRPRARRARRGADPGAGRAVRPVRHEQPGAAAAGGGRLPVGPVRADPARRADAAHGPL</sequence>
<feature type="compositionally biased region" description="Basic and acidic residues" evidence="1">
    <location>
        <begin position="191"/>
        <end position="203"/>
    </location>
</feature>
<evidence type="ECO:0000313" key="2">
    <source>
        <dbReference type="EMBL" id="CAA9360177.1"/>
    </source>
</evidence>
<dbReference type="EMBL" id="CADCUE010000282">
    <property type="protein sequence ID" value="CAA9360177.1"/>
    <property type="molecule type" value="Genomic_DNA"/>
</dbReference>
<feature type="compositionally biased region" description="Basic residues" evidence="1">
    <location>
        <begin position="226"/>
        <end position="237"/>
    </location>
</feature>
<feature type="non-terminal residue" evidence="2">
    <location>
        <position position="323"/>
    </location>
</feature>
<gene>
    <name evidence="2" type="ORF">AVDCRST_MAG16-2956</name>
</gene>